<dbReference type="HOGENOM" id="CLU_071770_0_0_2"/>
<dbReference type="RefSeq" id="WP_048109039.1">
    <property type="nucleotide sequence ID" value="NZ_CP009517.1"/>
</dbReference>
<accession>A0A0E3WXW1</accession>
<sequence length="331" mass="37636">MTEVNRRSEIVFLYDIKDGNPNGDPLDENKPRIDEETGINLVTDVRFKRTIRDHLYKFKGKEIFVREISDENGSIQDAKMRARDFLTIDEPLDSFETGKRAINEKLLDDCIDVRLFGGTVPLELKVKKGNKTETKTETGSITHTGPVQFKIGRSMHKVFTKHFRGTGAFASKEGATQKTFREEDFLPYSLINFYGIINENAAKDTKLSEKDIDLLLDGMWNGTKNLISRSKVGQIPRLLLKVNYKEGNYHIGDLNNLFSLKSELIDEEIRDISQVRIEIQRLIDVLGKNKDKIENAQICSDGSITFTYGGEEIDLEKSLMEAGINTETLSM</sequence>
<dbReference type="EMBL" id="CP009517">
    <property type="protein sequence ID" value="AKB83394.1"/>
    <property type="molecule type" value="Genomic_DNA"/>
</dbReference>
<dbReference type="NCBIfam" id="TIGR02590">
    <property type="entry name" value="cas_Csh2"/>
    <property type="match status" value="1"/>
</dbReference>
<keyword evidence="2" id="KW-1185">Reference proteome</keyword>
<dbReference type="STRING" id="1434107.MSBR3_2816"/>
<dbReference type="Proteomes" id="UP000033066">
    <property type="component" value="Chromosome"/>
</dbReference>
<dbReference type="NCBIfam" id="TIGR01595">
    <property type="entry name" value="cas_CT1132"/>
    <property type="match status" value="1"/>
</dbReference>
<organism evidence="1 2">
    <name type="scientific">Methanosarcina barkeri 3</name>
    <dbReference type="NCBI Taxonomy" id="1434107"/>
    <lineage>
        <taxon>Archaea</taxon>
        <taxon>Methanobacteriati</taxon>
        <taxon>Methanobacteriota</taxon>
        <taxon>Stenosarchaea group</taxon>
        <taxon>Methanomicrobia</taxon>
        <taxon>Methanosarcinales</taxon>
        <taxon>Methanosarcinaceae</taxon>
        <taxon>Methanosarcina</taxon>
    </lineage>
</organism>
<dbReference type="OrthoDB" id="42298at2157"/>
<dbReference type="AlphaFoldDB" id="A0A0E3WXW1"/>
<evidence type="ECO:0000313" key="1">
    <source>
        <dbReference type="EMBL" id="AKB83394.1"/>
    </source>
</evidence>
<evidence type="ECO:0000313" key="2">
    <source>
        <dbReference type="Proteomes" id="UP000033066"/>
    </source>
</evidence>
<protein>
    <submittedName>
        <fullName evidence="1">CRISPR-associated protein, TM1801 family</fullName>
    </submittedName>
</protein>
<reference evidence="1" key="1">
    <citation type="submission" date="2014-07" db="EMBL/GenBank/DDBJ databases">
        <title>Methanogenic archaea and the global carbon cycle.</title>
        <authorList>
            <person name="Henriksen J.R."/>
            <person name="Luke J."/>
            <person name="Reinhart S."/>
            <person name="Benedict M.N."/>
            <person name="Youngblut N.D."/>
            <person name="Metcalf M.E."/>
            <person name="Whitaker R.J."/>
            <person name="Metcalf W.W."/>
        </authorList>
    </citation>
    <scope>NUCLEOTIDE SEQUENCE [LARGE SCALE GENOMIC DNA]</scope>
    <source>
        <strain evidence="1">3</strain>
    </source>
</reference>
<dbReference type="KEGG" id="mbak:MSBR3_2816"/>
<dbReference type="InterPro" id="IPR006482">
    <property type="entry name" value="Cas7_Csh2/Csh2"/>
</dbReference>
<dbReference type="PATRIC" id="fig|1434107.4.peg.3567"/>
<dbReference type="GO" id="GO:0043571">
    <property type="term" value="P:maintenance of CRISPR repeat elements"/>
    <property type="evidence" value="ECO:0007669"/>
    <property type="project" value="InterPro"/>
</dbReference>
<dbReference type="InterPro" id="IPR013419">
    <property type="entry name" value="CRISPR-assoc_prot_Cas7/Csh2"/>
</dbReference>
<proteinExistence type="predicted"/>
<dbReference type="GeneID" id="24790447"/>
<dbReference type="Pfam" id="PF05107">
    <property type="entry name" value="Cas_Cas7"/>
    <property type="match status" value="1"/>
</dbReference>
<gene>
    <name evidence="1" type="ORF">MSBR3_2816</name>
</gene>
<name>A0A0E3WXW1_METBA</name>